<comment type="caution">
    <text evidence="1">The sequence shown here is derived from an EMBL/GenBank/DDBJ whole genome shotgun (WGS) entry which is preliminary data.</text>
</comment>
<dbReference type="AlphaFoldDB" id="A0A511HNP3"/>
<reference evidence="1 4" key="2">
    <citation type="submission" date="2019-07" db="EMBL/GenBank/DDBJ databases">
        <title>Whole genome shotgun sequence of Myxococcus virescens NBRC 100334.</title>
        <authorList>
            <person name="Hosoyama A."/>
            <person name="Uohara A."/>
            <person name="Ohji S."/>
            <person name="Ichikawa N."/>
        </authorList>
    </citation>
    <scope>NUCLEOTIDE SEQUENCE [LARGE SCALE GENOMIC DNA]</scope>
    <source>
        <strain evidence="1 4">NBRC 100334</strain>
    </source>
</reference>
<dbReference type="RefSeq" id="WP_090487445.1">
    <property type="nucleotide sequence ID" value="NZ_BJVY01000063.1"/>
</dbReference>
<gene>
    <name evidence="1" type="ORF">MVI01_69940</name>
    <name evidence="2" type="ORF">SAMN04488504_102135</name>
</gene>
<proteinExistence type="predicted"/>
<protein>
    <submittedName>
        <fullName evidence="1">Uncharacterized protein</fullName>
    </submittedName>
</protein>
<evidence type="ECO:0000313" key="1">
    <source>
        <dbReference type="EMBL" id="GEL75210.1"/>
    </source>
</evidence>
<reference evidence="2 3" key="1">
    <citation type="submission" date="2016-10" db="EMBL/GenBank/DDBJ databases">
        <authorList>
            <person name="Varghese N."/>
            <person name="Submissions S."/>
        </authorList>
    </citation>
    <scope>NUCLEOTIDE SEQUENCE [LARGE SCALE GENOMIC DNA]</scope>
    <source>
        <strain evidence="2 3">DSM 2260</strain>
    </source>
</reference>
<dbReference type="EMBL" id="BJVY01000063">
    <property type="protein sequence ID" value="GEL75210.1"/>
    <property type="molecule type" value="Genomic_DNA"/>
</dbReference>
<keyword evidence="3" id="KW-1185">Reference proteome</keyword>
<name>A0A511HNP3_9BACT</name>
<sequence length="219" mass="22426">MATAGYVAEVKVAGAPVAFTGAATEDMGDDVYRIADATRRVWDMSAPVEVLDDGTPLPASGYVVDYLCGRVSLVAPPVGVVTVSASFLPTVSVAEVRSVTINATATELDTSILGVPYTTFVNGKRGAEVSLEALSLVTEDIAPGQVAETWDEVFAAGSVVLVDVALGGGAVWRGWCRVPSVQSACPSDGLYAGSISAKTVPVRAAGRSEAVAFGLRTGE</sequence>
<evidence type="ECO:0000313" key="4">
    <source>
        <dbReference type="Proteomes" id="UP000321224"/>
    </source>
</evidence>
<organism evidence="1 4">
    <name type="scientific">Myxococcus virescens</name>
    <dbReference type="NCBI Taxonomy" id="83456"/>
    <lineage>
        <taxon>Bacteria</taxon>
        <taxon>Pseudomonadati</taxon>
        <taxon>Myxococcota</taxon>
        <taxon>Myxococcia</taxon>
        <taxon>Myxococcales</taxon>
        <taxon>Cystobacterineae</taxon>
        <taxon>Myxococcaceae</taxon>
        <taxon>Myxococcus</taxon>
    </lineage>
</organism>
<dbReference type="Proteomes" id="UP000198717">
    <property type="component" value="Unassembled WGS sequence"/>
</dbReference>
<dbReference type="EMBL" id="FNAJ01000002">
    <property type="protein sequence ID" value="SDD65313.1"/>
    <property type="molecule type" value="Genomic_DNA"/>
</dbReference>
<evidence type="ECO:0000313" key="2">
    <source>
        <dbReference type="EMBL" id="SDD65313.1"/>
    </source>
</evidence>
<evidence type="ECO:0000313" key="3">
    <source>
        <dbReference type="Proteomes" id="UP000198717"/>
    </source>
</evidence>
<accession>A0A511HNP3</accession>
<dbReference type="Proteomes" id="UP000321224">
    <property type="component" value="Unassembled WGS sequence"/>
</dbReference>